<keyword evidence="1" id="KW-0812">Transmembrane</keyword>
<dbReference type="Pfam" id="PF07596">
    <property type="entry name" value="SBP_bac_10"/>
    <property type="match status" value="1"/>
</dbReference>
<protein>
    <recommendedName>
        <fullName evidence="2">DUF1559 domain-containing protein</fullName>
    </recommendedName>
</protein>
<reference evidence="3 4" key="1">
    <citation type="submission" date="2019-02" db="EMBL/GenBank/DDBJ databases">
        <title>Deep-cultivation of Planctomycetes and their phenomic and genomic characterization uncovers novel biology.</title>
        <authorList>
            <person name="Wiegand S."/>
            <person name="Jogler M."/>
            <person name="Boedeker C."/>
            <person name="Pinto D."/>
            <person name="Vollmers J."/>
            <person name="Rivas-Marin E."/>
            <person name="Kohn T."/>
            <person name="Peeters S.H."/>
            <person name="Heuer A."/>
            <person name="Rast P."/>
            <person name="Oberbeckmann S."/>
            <person name="Bunk B."/>
            <person name="Jeske O."/>
            <person name="Meyerdierks A."/>
            <person name="Storesund J.E."/>
            <person name="Kallscheuer N."/>
            <person name="Luecker S."/>
            <person name="Lage O.M."/>
            <person name="Pohl T."/>
            <person name="Merkel B.J."/>
            <person name="Hornburger P."/>
            <person name="Mueller R.-W."/>
            <person name="Bruemmer F."/>
            <person name="Labrenz M."/>
            <person name="Spormann A.M."/>
            <person name="Op Den Camp H."/>
            <person name="Overmann J."/>
            <person name="Amann R."/>
            <person name="Jetten M.S.M."/>
            <person name="Mascher T."/>
            <person name="Medema M.H."/>
            <person name="Devos D.P."/>
            <person name="Kaster A.-K."/>
            <person name="Ovreas L."/>
            <person name="Rohde M."/>
            <person name="Galperin M.Y."/>
            <person name="Jogler C."/>
        </authorList>
    </citation>
    <scope>NUCLEOTIDE SEQUENCE [LARGE SCALE GENOMIC DNA]</scope>
    <source>
        <strain evidence="3 4">Enr8</strain>
    </source>
</reference>
<dbReference type="EMBL" id="SJPF01000004">
    <property type="protein sequence ID" value="TWT31848.1"/>
    <property type="molecule type" value="Genomic_DNA"/>
</dbReference>
<name>A0A5C5V0A8_9BACT</name>
<accession>A0A5C5V0A8</accession>
<evidence type="ECO:0000313" key="3">
    <source>
        <dbReference type="EMBL" id="TWT31848.1"/>
    </source>
</evidence>
<dbReference type="RefSeq" id="WP_146434323.1">
    <property type="nucleotide sequence ID" value="NZ_SJPF01000004.1"/>
</dbReference>
<dbReference type="PANTHER" id="PTHR30093:SF2">
    <property type="entry name" value="TYPE II SECRETION SYSTEM PROTEIN H"/>
    <property type="match status" value="1"/>
</dbReference>
<proteinExistence type="predicted"/>
<feature type="domain" description="DUF1559" evidence="2">
    <location>
        <begin position="37"/>
        <end position="283"/>
    </location>
</feature>
<dbReference type="InterPro" id="IPR011453">
    <property type="entry name" value="DUF1559"/>
</dbReference>
<evidence type="ECO:0000256" key="1">
    <source>
        <dbReference type="SAM" id="Phobius"/>
    </source>
</evidence>
<dbReference type="PANTHER" id="PTHR30093">
    <property type="entry name" value="GENERAL SECRETION PATHWAY PROTEIN G"/>
    <property type="match status" value="1"/>
</dbReference>
<feature type="transmembrane region" description="Helical" evidence="1">
    <location>
        <begin position="15"/>
        <end position="34"/>
    </location>
</feature>
<keyword evidence="1" id="KW-0472">Membrane</keyword>
<evidence type="ECO:0000313" key="4">
    <source>
        <dbReference type="Proteomes" id="UP000318878"/>
    </source>
</evidence>
<evidence type="ECO:0000259" key="2">
    <source>
        <dbReference type="Pfam" id="PF07596"/>
    </source>
</evidence>
<organism evidence="3 4">
    <name type="scientific">Blastopirellula retiformator</name>
    <dbReference type="NCBI Taxonomy" id="2527970"/>
    <lineage>
        <taxon>Bacteria</taxon>
        <taxon>Pseudomonadati</taxon>
        <taxon>Planctomycetota</taxon>
        <taxon>Planctomycetia</taxon>
        <taxon>Pirellulales</taxon>
        <taxon>Pirellulaceae</taxon>
        <taxon>Blastopirellula</taxon>
    </lineage>
</organism>
<dbReference type="OrthoDB" id="269098at2"/>
<keyword evidence="4" id="KW-1185">Reference proteome</keyword>
<comment type="caution">
    <text evidence="3">The sequence shown here is derived from an EMBL/GenBank/DDBJ whole genome shotgun (WGS) entry which is preliminary data.</text>
</comment>
<dbReference type="AlphaFoldDB" id="A0A5C5V0A8"/>
<sequence length="316" mass="34360">MKFHHNLRGVALRNVVFAAAAIGLVFMLLAPLILRSRENARRNACLYHQKLLSEALIIYDEDHRQLPGYANLQDPGAADGATTGWLFPALPYLQSQLYPEPDQVPVPPYLEEFQAYSAQGELAGKRPDFTIYEAICPDDAPEDPEQWGGVNSYVVNGGMPDVAPTSTIPADWAANGIFQNRLNEKPDLAFQQFSLLQVSELDGLESTLLLGENVEAGSWTSPQENEIAFVWSNAPDAILGVNQQLGKGDGSARFARMSSYHPGGVNLMFASGAGKFISQNIDAVLLAQMQAPNDAQAKIAGTEELVWPRPNPPAGE</sequence>
<dbReference type="Proteomes" id="UP000318878">
    <property type="component" value="Unassembled WGS sequence"/>
</dbReference>
<keyword evidence="1" id="KW-1133">Transmembrane helix</keyword>
<gene>
    <name evidence="3" type="ORF">Enr8_37730</name>
</gene>